<comment type="caution">
    <text evidence="1">The sequence shown here is derived from an EMBL/GenBank/DDBJ whole genome shotgun (WGS) entry which is preliminary data.</text>
</comment>
<dbReference type="AlphaFoldDB" id="A0A6I4T5S8"/>
<proteinExistence type="predicted"/>
<protein>
    <submittedName>
        <fullName evidence="1">DUF1826 domain-containing protein</fullName>
    </submittedName>
</protein>
<reference evidence="1 2" key="1">
    <citation type="submission" date="2019-12" db="EMBL/GenBank/DDBJ databases">
        <title>Genomic-based taxomic classification of the family Erythrobacteraceae.</title>
        <authorList>
            <person name="Xu L."/>
        </authorList>
    </citation>
    <scope>NUCLEOTIDE SEQUENCE [LARGE SCALE GENOMIC DNA]</scope>
    <source>
        <strain evidence="1 2">LMG 29518</strain>
    </source>
</reference>
<keyword evidence="2" id="KW-1185">Reference proteome</keyword>
<gene>
    <name evidence="1" type="ORF">GRI91_10605</name>
</gene>
<evidence type="ECO:0000313" key="2">
    <source>
        <dbReference type="Proteomes" id="UP000438476"/>
    </source>
</evidence>
<dbReference type="InterPro" id="IPR014955">
    <property type="entry name" value="DUF1826"/>
</dbReference>
<dbReference type="EMBL" id="WTYT01000004">
    <property type="protein sequence ID" value="MXO66207.1"/>
    <property type="molecule type" value="Genomic_DNA"/>
</dbReference>
<dbReference type="Proteomes" id="UP000438476">
    <property type="component" value="Unassembled WGS sequence"/>
</dbReference>
<dbReference type="RefSeq" id="WP_160736638.1">
    <property type="nucleotide sequence ID" value="NZ_WTYT01000004.1"/>
</dbReference>
<dbReference type="OrthoDB" id="5342505at2"/>
<dbReference type="Pfam" id="PF08856">
    <property type="entry name" value="DUF1826"/>
    <property type="match status" value="1"/>
</dbReference>
<accession>A0A6I4T5S8</accession>
<sequence>MEERELGAIAEAAAQVLSEDGGHWKAAGTPEAAVAALGQIPAALADDIQMLATRLAALMQVDTVTIRLEVVSTNACRKIHADNTDLRLITTYAGPGTQVLPPHSEVDPNNLWTMPTGWVGLFKGRAFGEGHEACLHRSPPMGDMGGERLVLVIDTPAFAREGACA</sequence>
<name>A0A6I4T5S8_9SPHN</name>
<evidence type="ECO:0000313" key="1">
    <source>
        <dbReference type="EMBL" id="MXO66207.1"/>
    </source>
</evidence>
<organism evidence="1 2">
    <name type="scientific">Altericroceibacterium endophyticum</name>
    <dbReference type="NCBI Taxonomy" id="1808508"/>
    <lineage>
        <taxon>Bacteria</taxon>
        <taxon>Pseudomonadati</taxon>
        <taxon>Pseudomonadota</taxon>
        <taxon>Alphaproteobacteria</taxon>
        <taxon>Sphingomonadales</taxon>
        <taxon>Erythrobacteraceae</taxon>
        <taxon>Altericroceibacterium</taxon>
    </lineage>
</organism>